<feature type="domain" description="RDD" evidence="7">
    <location>
        <begin position="15"/>
        <end position="186"/>
    </location>
</feature>
<gene>
    <name evidence="8" type="ORF">H8L67_00190</name>
</gene>
<proteinExistence type="predicted"/>
<keyword evidence="3 6" id="KW-0812">Transmembrane</keyword>
<evidence type="ECO:0000256" key="2">
    <source>
        <dbReference type="ARBA" id="ARBA00022475"/>
    </source>
</evidence>
<feature type="transmembrane region" description="Helical" evidence="6">
    <location>
        <begin position="98"/>
        <end position="118"/>
    </location>
</feature>
<evidence type="ECO:0000256" key="5">
    <source>
        <dbReference type="ARBA" id="ARBA00023136"/>
    </source>
</evidence>
<dbReference type="InterPro" id="IPR010432">
    <property type="entry name" value="RDD"/>
</dbReference>
<evidence type="ECO:0000256" key="4">
    <source>
        <dbReference type="ARBA" id="ARBA00022989"/>
    </source>
</evidence>
<keyword evidence="5 6" id="KW-0472">Membrane</keyword>
<evidence type="ECO:0000313" key="9">
    <source>
        <dbReference type="Proteomes" id="UP000824755"/>
    </source>
</evidence>
<organism evidence="8 9">
    <name type="scientific">Lysobacter soyae</name>
    <dbReference type="NCBI Taxonomy" id="2764185"/>
    <lineage>
        <taxon>Bacteria</taxon>
        <taxon>Pseudomonadati</taxon>
        <taxon>Pseudomonadota</taxon>
        <taxon>Gammaproteobacteria</taxon>
        <taxon>Lysobacterales</taxon>
        <taxon>Lysobacteraceae</taxon>
        <taxon>Lysobacter</taxon>
    </lineage>
</organism>
<reference evidence="8 9" key="1">
    <citation type="submission" date="2021-08" db="EMBL/GenBank/DDBJ databases">
        <title>Lysobacter sp. strain CJ11 Genome sequencing and assembly.</title>
        <authorList>
            <person name="Kim I."/>
        </authorList>
    </citation>
    <scope>NUCLEOTIDE SEQUENCE [LARGE SCALE GENOMIC DNA]</scope>
    <source>
        <strain evidence="8 9">CJ11</strain>
    </source>
</reference>
<dbReference type="RefSeq" id="WP_220379803.1">
    <property type="nucleotide sequence ID" value="NZ_CP080544.1"/>
</dbReference>
<protein>
    <submittedName>
        <fullName evidence="8">RDD family protein</fullName>
    </submittedName>
</protein>
<keyword evidence="2" id="KW-1003">Cell membrane</keyword>
<accession>A0ABX8WPW2</accession>
<feature type="transmembrane region" description="Helical" evidence="6">
    <location>
        <begin position="17"/>
        <end position="42"/>
    </location>
</feature>
<name>A0ABX8WPW2_9GAMM</name>
<dbReference type="PANTHER" id="PTHR36115">
    <property type="entry name" value="PROLINE-RICH ANTIGEN HOMOLOG-RELATED"/>
    <property type="match status" value="1"/>
</dbReference>
<evidence type="ECO:0000256" key="1">
    <source>
        <dbReference type="ARBA" id="ARBA00004651"/>
    </source>
</evidence>
<sequence>MQTTSPDSRLPGKPAGFVLRACAWCIDAAIVLPLVCLATYLCTDPAAIWQAFLSLHRQVSKQAAIAAFDGLDFISFVQSLLSGANIQADARQLATRLLHMTFVFIAGFALASGLLNVWGETRAARGSIGKRHVGLMVVDADSGQGLSVSRSVLRQLAASLSWFSLNLGHLMAALPPDHTTLHDRLTRTRVIIRVPSSRN</sequence>
<dbReference type="EMBL" id="CP080544">
    <property type="protein sequence ID" value="QYR52984.1"/>
    <property type="molecule type" value="Genomic_DNA"/>
</dbReference>
<keyword evidence="9" id="KW-1185">Reference proteome</keyword>
<evidence type="ECO:0000259" key="7">
    <source>
        <dbReference type="Pfam" id="PF06271"/>
    </source>
</evidence>
<dbReference type="Pfam" id="PF06271">
    <property type="entry name" value="RDD"/>
    <property type="match status" value="1"/>
</dbReference>
<dbReference type="InterPro" id="IPR051791">
    <property type="entry name" value="Pra-immunoreactive"/>
</dbReference>
<evidence type="ECO:0000256" key="6">
    <source>
        <dbReference type="SAM" id="Phobius"/>
    </source>
</evidence>
<evidence type="ECO:0000313" key="8">
    <source>
        <dbReference type="EMBL" id="QYR52984.1"/>
    </source>
</evidence>
<keyword evidence="4 6" id="KW-1133">Transmembrane helix</keyword>
<comment type="subcellular location">
    <subcellularLocation>
        <location evidence="1">Cell membrane</location>
        <topology evidence="1">Multi-pass membrane protein</topology>
    </subcellularLocation>
</comment>
<dbReference type="Proteomes" id="UP000824755">
    <property type="component" value="Chromosome"/>
</dbReference>
<evidence type="ECO:0000256" key="3">
    <source>
        <dbReference type="ARBA" id="ARBA00022692"/>
    </source>
</evidence>